<gene>
    <name evidence="1" type="ORF">M431DRAFT_334038</name>
</gene>
<sequence>MSIGGFALSKPHPLRGPAIAFVSIKNTNTTSRTSISILAAFFCGEYPQIQILLSFSVASDWAGKSEAISLSTMRAASVLSCQYSVLSTCHSHSHWRSDRYYSVVYHSLTDTVSINGLLLGPSRLSTYITLFLRRVIAINLSTHYCFSTRLDNLISIESPRLKAFKHSSPGHKHHLYHAVAIPVVGICLCLDRVNTVVSR</sequence>
<evidence type="ECO:0000313" key="2">
    <source>
        <dbReference type="Proteomes" id="UP000241690"/>
    </source>
</evidence>
<organism evidence="1 2">
    <name type="scientific">Trichoderma harzianum CBS 226.95</name>
    <dbReference type="NCBI Taxonomy" id="983964"/>
    <lineage>
        <taxon>Eukaryota</taxon>
        <taxon>Fungi</taxon>
        <taxon>Dikarya</taxon>
        <taxon>Ascomycota</taxon>
        <taxon>Pezizomycotina</taxon>
        <taxon>Sordariomycetes</taxon>
        <taxon>Hypocreomycetidae</taxon>
        <taxon>Hypocreales</taxon>
        <taxon>Hypocreaceae</taxon>
        <taxon>Trichoderma</taxon>
    </lineage>
</organism>
<dbReference type="GeneID" id="36622940"/>
<name>A0A2T3ZTQ9_TRIHA</name>
<evidence type="ECO:0000313" key="1">
    <source>
        <dbReference type="EMBL" id="PTB48177.1"/>
    </source>
</evidence>
<dbReference type="AlphaFoldDB" id="A0A2T3ZTQ9"/>
<accession>A0A2T3ZTQ9</accession>
<dbReference type="Proteomes" id="UP000241690">
    <property type="component" value="Unassembled WGS sequence"/>
</dbReference>
<dbReference type="EMBL" id="KZ679702">
    <property type="protein sequence ID" value="PTB48177.1"/>
    <property type="molecule type" value="Genomic_DNA"/>
</dbReference>
<dbReference type="RefSeq" id="XP_024767854.1">
    <property type="nucleotide sequence ID" value="XM_024914374.1"/>
</dbReference>
<keyword evidence="2" id="KW-1185">Reference proteome</keyword>
<proteinExistence type="predicted"/>
<protein>
    <submittedName>
        <fullName evidence="1">Uncharacterized protein</fullName>
    </submittedName>
</protein>
<reference evidence="1 2" key="1">
    <citation type="submission" date="2016-07" db="EMBL/GenBank/DDBJ databases">
        <title>Multiple horizontal gene transfer events from other fungi enriched the ability of initially mycotrophic Trichoderma (Ascomycota) to feed on dead plant biomass.</title>
        <authorList>
            <consortium name="DOE Joint Genome Institute"/>
            <person name="Aerts A."/>
            <person name="Atanasova L."/>
            <person name="Chenthamara K."/>
            <person name="Zhang J."/>
            <person name="Grujic M."/>
            <person name="Henrissat B."/>
            <person name="Kuo A."/>
            <person name="Salamov A."/>
            <person name="Lipzen A."/>
            <person name="Labutti K."/>
            <person name="Barry K."/>
            <person name="Miao Y."/>
            <person name="Rahimi M.J."/>
            <person name="Shen Q."/>
            <person name="Grigoriev I.V."/>
            <person name="Kubicek C.P."/>
            <person name="Druzhinina I.S."/>
        </authorList>
    </citation>
    <scope>NUCLEOTIDE SEQUENCE [LARGE SCALE GENOMIC DNA]</scope>
    <source>
        <strain evidence="1 2">CBS 226.95</strain>
    </source>
</reference>